<organism evidence="6 7">
    <name type="scientific">Paracidovorax valerianellae</name>
    <dbReference type="NCBI Taxonomy" id="187868"/>
    <lineage>
        <taxon>Bacteria</taxon>
        <taxon>Pseudomonadati</taxon>
        <taxon>Pseudomonadota</taxon>
        <taxon>Betaproteobacteria</taxon>
        <taxon>Burkholderiales</taxon>
        <taxon>Comamonadaceae</taxon>
        <taxon>Paracidovorax</taxon>
    </lineage>
</organism>
<evidence type="ECO:0000256" key="3">
    <source>
        <dbReference type="ARBA" id="ARBA00023237"/>
    </source>
</evidence>
<dbReference type="NCBIfam" id="TIGR03300">
    <property type="entry name" value="assembly_YfgL"/>
    <property type="match status" value="1"/>
</dbReference>
<dbReference type="InterPro" id="IPR015943">
    <property type="entry name" value="WD40/YVTN_repeat-like_dom_sf"/>
</dbReference>
<evidence type="ECO:0000259" key="5">
    <source>
        <dbReference type="Pfam" id="PF13360"/>
    </source>
</evidence>
<comment type="subunit">
    <text evidence="4">Part of the Bam complex.</text>
</comment>
<dbReference type="HAMAP" id="MF_00923">
    <property type="entry name" value="OM_assembly_BamB"/>
    <property type="match status" value="1"/>
</dbReference>
<dbReference type="InterPro" id="IPR011047">
    <property type="entry name" value="Quinoprotein_ADH-like_sf"/>
</dbReference>
<dbReference type="Pfam" id="PF13360">
    <property type="entry name" value="PQQ_2"/>
    <property type="match status" value="1"/>
</dbReference>
<keyword evidence="4" id="KW-0564">Palmitate</keyword>
<reference evidence="6 7" key="1">
    <citation type="submission" date="2016-10" db="EMBL/GenBank/DDBJ databases">
        <authorList>
            <person name="de Groot N.N."/>
        </authorList>
    </citation>
    <scope>NUCLEOTIDE SEQUENCE [LARGE SCALE GENOMIC DNA]</scope>
    <source>
        <strain evidence="6 7">DSM 16619</strain>
    </source>
</reference>
<evidence type="ECO:0000256" key="4">
    <source>
        <dbReference type="HAMAP-Rule" id="MF_00923"/>
    </source>
</evidence>
<dbReference type="AlphaFoldDB" id="A0A1G6WG56"/>
<comment type="subcellular location">
    <subcellularLocation>
        <location evidence="4">Cell outer membrane</location>
        <topology evidence="4">Lipid-anchor</topology>
    </subcellularLocation>
</comment>
<accession>A0A1G6WG56</accession>
<dbReference type="GO" id="GO:0043165">
    <property type="term" value="P:Gram-negative-bacterium-type cell outer membrane assembly"/>
    <property type="evidence" value="ECO:0007669"/>
    <property type="project" value="UniProtKB-UniRule"/>
</dbReference>
<dbReference type="InterPro" id="IPR017687">
    <property type="entry name" value="BamB"/>
</dbReference>
<dbReference type="InterPro" id="IPR002372">
    <property type="entry name" value="PQQ_rpt_dom"/>
</dbReference>
<dbReference type="EMBL" id="FMZC01000008">
    <property type="protein sequence ID" value="SDD64940.1"/>
    <property type="molecule type" value="Genomic_DNA"/>
</dbReference>
<evidence type="ECO:0000256" key="1">
    <source>
        <dbReference type="ARBA" id="ARBA00022729"/>
    </source>
</evidence>
<dbReference type="RefSeq" id="WP_245711382.1">
    <property type="nucleotide sequence ID" value="NZ_FMZC01000008.1"/>
</dbReference>
<keyword evidence="1 4" id="KW-0732">Signal</keyword>
<comment type="similarity">
    <text evidence="4">Belongs to the BamB family.</text>
</comment>
<dbReference type="GO" id="GO:0051205">
    <property type="term" value="P:protein insertion into membrane"/>
    <property type="evidence" value="ECO:0007669"/>
    <property type="project" value="UniProtKB-UniRule"/>
</dbReference>
<proteinExistence type="inferred from homology"/>
<evidence type="ECO:0000313" key="6">
    <source>
        <dbReference type="EMBL" id="SDD64940.1"/>
    </source>
</evidence>
<dbReference type="InterPro" id="IPR018391">
    <property type="entry name" value="PQQ_b-propeller_rpt"/>
</dbReference>
<dbReference type="PANTHER" id="PTHR34512">
    <property type="entry name" value="CELL SURFACE PROTEIN"/>
    <property type="match status" value="1"/>
</dbReference>
<keyword evidence="3 4" id="KW-0998">Cell outer membrane</keyword>
<dbReference type="SMART" id="SM00564">
    <property type="entry name" value="PQQ"/>
    <property type="match status" value="4"/>
</dbReference>
<keyword evidence="2 4" id="KW-0472">Membrane</keyword>
<dbReference type="Proteomes" id="UP000198781">
    <property type="component" value="Unassembled WGS sequence"/>
</dbReference>
<feature type="domain" description="Pyrrolo-quinoline quinone repeat" evidence="5">
    <location>
        <begin position="87"/>
        <end position="314"/>
    </location>
</feature>
<sequence length="389" mass="40513">MSRVLMRFSTTSLSAPRALAVAAAIACSLLTGCSLWSGPSKPKPAELGANVPVLGVRQAWTSKVGNIGRLPLDIHVNGSTVTLASADGVVAAVDARTGGDVWRASLGTPLSAGVGSDGKWAAVVSVDNQLIALSDGREIWRKPLSAQAYTAPLVAGNRIFVLAADRSVSAFDAATGLRLWNQPRPGEPLVLRQSGVLTAVGDTLVAGLSGRMVGFNPDNGTVRWEAPLASPRGTNDVERLVELVGRTSREGENVCARAFVSTVGCVNTVRGSVAWTQPANGTEGIHGDDMTIFGTESNGVVMAWRRTDGSRAWSSDRLQYRRLTAPLLLGRSVVVGDDTGLVHLLSREDGAPLNRMATDGSGIAAAPVAAGDTLVVVTRNGGVYGFRPD</sequence>
<dbReference type="SUPFAM" id="SSF50998">
    <property type="entry name" value="Quinoprotein alcohol dehydrogenase-like"/>
    <property type="match status" value="1"/>
</dbReference>
<dbReference type="STRING" id="187868.SAMN05192589_10812"/>
<name>A0A1G6WG56_9BURK</name>
<keyword evidence="4" id="KW-0449">Lipoprotein</keyword>
<gene>
    <name evidence="4" type="primary">bamB</name>
    <name evidence="6" type="ORF">SAMN05192589_10812</name>
</gene>
<protein>
    <recommendedName>
        <fullName evidence="4">Outer membrane protein assembly factor BamB</fullName>
    </recommendedName>
</protein>
<dbReference type="Gene3D" id="2.130.10.10">
    <property type="entry name" value="YVTN repeat-like/Quinoprotein amine dehydrogenase"/>
    <property type="match status" value="1"/>
</dbReference>
<dbReference type="GO" id="GO:0009279">
    <property type="term" value="C:cell outer membrane"/>
    <property type="evidence" value="ECO:0007669"/>
    <property type="project" value="UniProtKB-SubCell"/>
</dbReference>
<evidence type="ECO:0000313" key="7">
    <source>
        <dbReference type="Proteomes" id="UP000198781"/>
    </source>
</evidence>
<dbReference type="PROSITE" id="PS51257">
    <property type="entry name" value="PROKAR_LIPOPROTEIN"/>
    <property type="match status" value="1"/>
</dbReference>
<comment type="function">
    <text evidence="4">Part of the outer membrane protein assembly complex, which is involved in assembly and insertion of beta-barrel proteins into the outer membrane.</text>
</comment>
<evidence type="ECO:0000256" key="2">
    <source>
        <dbReference type="ARBA" id="ARBA00023136"/>
    </source>
</evidence>
<dbReference type="PANTHER" id="PTHR34512:SF30">
    <property type="entry name" value="OUTER MEMBRANE PROTEIN ASSEMBLY FACTOR BAMB"/>
    <property type="match status" value="1"/>
</dbReference>
<keyword evidence="7" id="KW-1185">Reference proteome</keyword>